<proteinExistence type="predicted"/>
<organism evidence="2 3">
    <name type="scientific">Psychrobacillus psychrotolerans</name>
    <dbReference type="NCBI Taxonomy" id="126156"/>
    <lineage>
        <taxon>Bacteria</taxon>
        <taxon>Bacillati</taxon>
        <taxon>Bacillota</taxon>
        <taxon>Bacilli</taxon>
        <taxon>Bacillales</taxon>
        <taxon>Bacillaceae</taxon>
        <taxon>Psychrobacillus</taxon>
    </lineage>
</organism>
<dbReference type="AlphaFoldDB" id="A0A1I6ALG5"/>
<gene>
    <name evidence="2" type="ORF">SAMN05421670_3446</name>
</gene>
<reference evidence="3" key="1">
    <citation type="submission" date="2016-10" db="EMBL/GenBank/DDBJ databases">
        <authorList>
            <person name="Varghese N."/>
            <person name="Submissions S."/>
        </authorList>
    </citation>
    <scope>NUCLEOTIDE SEQUENCE [LARGE SCALE GENOMIC DNA]</scope>
    <source>
        <strain evidence="3">DSM 11706</strain>
    </source>
</reference>
<keyword evidence="3" id="KW-1185">Reference proteome</keyword>
<dbReference type="Proteomes" id="UP000198734">
    <property type="component" value="Unassembled WGS sequence"/>
</dbReference>
<keyword evidence="1" id="KW-1133">Transmembrane helix</keyword>
<dbReference type="RefSeq" id="WP_093538092.1">
    <property type="nucleotide sequence ID" value="NZ_FOXU01000008.1"/>
</dbReference>
<sequence>MKILVIFLLFFIYFALSLSLESTNAIGLYLVISLGLFFWGVIEWKLFINRRNAESRRRLEEQLAEIPHTQSLISNNLLNIMLIDDVGNFLYILQRDSIEEDFSIDPISFSKVLEVGLVEEGEVINLYPRKGLLGSTLLHDQAEMEEDGDEEDEEEDEDDVESIEALCLRIVVDDLINPILEYPFIADDQSFEIDSEEYTEVNALCNEWYQKVCIIIKRYEHTNVAVRLWQ</sequence>
<dbReference type="OrthoDB" id="2734047at2"/>
<evidence type="ECO:0000256" key="1">
    <source>
        <dbReference type="SAM" id="Phobius"/>
    </source>
</evidence>
<evidence type="ECO:0000313" key="3">
    <source>
        <dbReference type="Proteomes" id="UP000198734"/>
    </source>
</evidence>
<accession>A0A1I6ALG5</accession>
<feature type="transmembrane region" description="Helical" evidence="1">
    <location>
        <begin position="29"/>
        <end position="48"/>
    </location>
</feature>
<evidence type="ECO:0000313" key="2">
    <source>
        <dbReference type="EMBL" id="SFQ69535.1"/>
    </source>
</evidence>
<name>A0A1I6ALG5_9BACI</name>
<dbReference type="EMBL" id="FOXU01000008">
    <property type="protein sequence ID" value="SFQ69535.1"/>
    <property type="molecule type" value="Genomic_DNA"/>
</dbReference>
<keyword evidence="1" id="KW-0472">Membrane</keyword>
<protein>
    <submittedName>
        <fullName evidence="2">Uncharacterized protein</fullName>
    </submittedName>
</protein>
<keyword evidence="1" id="KW-0812">Transmembrane</keyword>